<dbReference type="Proteomes" id="UP001209803">
    <property type="component" value="Chromosome"/>
</dbReference>
<dbReference type="RefSeq" id="WP_265680167.1">
    <property type="nucleotide sequence ID" value="NZ_CP120863.1"/>
</dbReference>
<name>A0ABY8F368_9HYPH</name>
<proteinExistence type="predicted"/>
<evidence type="ECO:0000313" key="3">
    <source>
        <dbReference type="Proteomes" id="UP001209803"/>
    </source>
</evidence>
<dbReference type="Pfam" id="PF22481">
    <property type="entry name" value="DUF6985"/>
    <property type="match status" value="1"/>
</dbReference>
<evidence type="ECO:0000259" key="1">
    <source>
        <dbReference type="Pfam" id="PF22481"/>
    </source>
</evidence>
<accession>A0ABY8F368</accession>
<organism evidence="2 3">
    <name type="scientific">Roseibium porphyridii</name>
    <dbReference type="NCBI Taxonomy" id="2866279"/>
    <lineage>
        <taxon>Bacteria</taxon>
        <taxon>Pseudomonadati</taxon>
        <taxon>Pseudomonadota</taxon>
        <taxon>Alphaproteobacteria</taxon>
        <taxon>Hyphomicrobiales</taxon>
        <taxon>Stappiaceae</taxon>
        <taxon>Roseibium</taxon>
    </lineage>
</organism>
<reference evidence="2 3" key="1">
    <citation type="submission" date="2023-03" db="EMBL/GenBank/DDBJ databases">
        <title>Roseibium porphyridii sp. nov. and Roseibium rhodosorbium sp. nov. isolated from marine algae, Porphyridium cruentum and Rhodosorus marinus, respectively.</title>
        <authorList>
            <person name="Lee M.W."/>
            <person name="Choi B.J."/>
            <person name="Lee J.K."/>
            <person name="Choi D.G."/>
            <person name="Baek J.H."/>
            <person name="Bayburt H."/>
            <person name="Kim J.M."/>
            <person name="Han D.M."/>
            <person name="Kim K.H."/>
            <person name="Jeon C.O."/>
        </authorList>
    </citation>
    <scope>NUCLEOTIDE SEQUENCE [LARGE SCALE GENOMIC DNA]</scope>
    <source>
        <strain evidence="2 3">KMA01</strain>
    </source>
</reference>
<gene>
    <name evidence="2" type="ORF">K1718_00140</name>
</gene>
<evidence type="ECO:0000313" key="2">
    <source>
        <dbReference type="EMBL" id="WFE89806.1"/>
    </source>
</evidence>
<keyword evidence="3" id="KW-1185">Reference proteome</keyword>
<sequence length="172" mass="19431">MTESASRNPFFTNILGSVNPGDGHFIWQAKSQTVPMLENIQLPVILTKVNERHVNAIDEAIAQFLKLGDFARDEAGRSVHADFLKLTAAPAHLTGDAMSRLAIERPDDVWQHLRPQSLWLTAERYEGEETIYIAIHCDCDWDPEDGIQLVYREGKLLTRVSEQDGEVEIEAF</sequence>
<dbReference type="EMBL" id="CP120863">
    <property type="protein sequence ID" value="WFE89806.1"/>
    <property type="molecule type" value="Genomic_DNA"/>
</dbReference>
<feature type="domain" description="DUF6985" evidence="1">
    <location>
        <begin position="26"/>
        <end position="166"/>
    </location>
</feature>
<protein>
    <recommendedName>
        <fullName evidence="1">DUF6985 domain-containing protein</fullName>
    </recommendedName>
</protein>
<dbReference type="InterPro" id="IPR054254">
    <property type="entry name" value="DUF6985"/>
</dbReference>